<keyword evidence="2" id="KW-1133">Transmembrane helix</keyword>
<protein>
    <submittedName>
        <fullName evidence="3">Uncharacterized protein</fullName>
    </submittedName>
</protein>
<organism evidence="3 4">
    <name type="scientific">Lymnaea stagnalis</name>
    <name type="common">Great pond snail</name>
    <name type="synonym">Helix stagnalis</name>
    <dbReference type="NCBI Taxonomy" id="6523"/>
    <lineage>
        <taxon>Eukaryota</taxon>
        <taxon>Metazoa</taxon>
        <taxon>Spiralia</taxon>
        <taxon>Lophotrochozoa</taxon>
        <taxon>Mollusca</taxon>
        <taxon>Gastropoda</taxon>
        <taxon>Heterobranchia</taxon>
        <taxon>Euthyneura</taxon>
        <taxon>Panpulmonata</taxon>
        <taxon>Hygrophila</taxon>
        <taxon>Lymnaeoidea</taxon>
        <taxon>Lymnaeidae</taxon>
        <taxon>Lymnaea</taxon>
    </lineage>
</organism>
<gene>
    <name evidence="3" type="ORF">GSLYS_00021613001</name>
</gene>
<evidence type="ECO:0000256" key="1">
    <source>
        <dbReference type="SAM" id="MobiDB-lite"/>
    </source>
</evidence>
<sequence length="179" mass="18861">MACLCTASATALSAAMSVKSNTAFLLHKVNIITSNDVSDTANTVVRMGRTKISIVSAYYLLAGVIAIVLLPLIIASMVYLCLACKEGNILYSPPNSGSNSGQTRSNSCYDSIRDTTKSSAESSPLPAQGAEPLLDSTSTYDSHDASDSCSSVQEQRYYNTTSDEQDTGSTPTSNPTHTP</sequence>
<comment type="caution">
    <text evidence="3">The sequence shown here is derived from an EMBL/GenBank/DDBJ whole genome shotgun (WGS) entry which is preliminary data.</text>
</comment>
<accession>A0AAV2IMA1</accession>
<evidence type="ECO:0000313" key="4">
    <source>
        <dbReference type="Proteomes" id="UP001497497"/>
    </source>
</evidence>
<name>A0AAV2IMA1_LYMST</name>
<feature type="compositionally biased region" description="Polar residues" evidence="1">
    <location>
        <begin position="147"/>
        <end position="179"/>
    </location>
</feature>
<reference evidence="3 4" key="1">
    <citation type="submission" date="2024-04" db="EMBL/GenBank/DDBJ databases">
        <authorList>
            <consortium name="Genoscope - CEA"/>
            <person name="William W."/>
        </authorList>
    </citation>
    <scope>NUCLEOTIDE SEQUENCE [LARGE SCALE GENOMIC DNA]</scope>
</reference>
<evidence type="ECO:0000256" key="2">
    <source>
        <dbReference type="SAM" id="Phobius"/>
    </source>
</evidence>
<keyword evidence="4" id="KW-1185">Reference proteome</keyword>
<dbReference type="EMBL" id="CAXITT010001268">
    <property type="protein sequence ID" value="CAL1548296.1"/>
    <property type="molecule type" value="Genomic_DNA"/>
</dbReference>
<feature type="region of interest" description="Disordered" evidence="1">
    <location>
        <begin position="93"/>
        <end position="179"/>
    </location>
</feature>
<feature type="compositionally biased region" description="Polar residues" evidence="1">
    <location>
        <begin position="93"/>
        <end position="109"/>
    </location>
</feature>
<proteinExistence type="predicted"/>
<keyword evidence="2" id="KW-0812">Transmembrane</keyword>
<feature type="transmembrane region" description="Helical" evidence="2">
    <location>
        <begin position="57"/>
        <end position="82"/>
    </location>
</feature>
<evidence type="ECO:0000313" key="3">
    <source>
        <dbReference type="EMBL" id="CAL1548296.1"/>
    </source>
</evidence>
<dbReference type="AlphaFoldDB" id="A0AAV2IMA1"/>
<keyword evidence="2" id="KW-0472">Membrane</keyword>
<dbReference type="Proteomes" id="UP001497497">
    <property type="component" value="Unassembled WGS sequence"/>
</dbReference>